<dbReference type="Pfam" id="PF14111">
    <property type="entry name" value="DUF4283"/>
    <property type="match status" value="1"/>
</dbReference>
<feature type="domain" description="Endonuclease/exonuclease/phosphatase" evidence="2">
    <location>
        <begin position="501"/>
        <end position="715"/>
    </location>
</feature>
<dbReference type="GO" id="GO:0003824">
    <property type="term" value="F:catalytic activity"/>
    <property type="evidence" value="ECO:0007669"/>
    <property type="project" value="InterPro"/>
</dbReference>
<sequence length="779" mass="86096">MSTTPPLISPEGIPRVVIPDEVFERGALQHKDFVVGRFFGRVPAFKTIQNVLNYLWGKGNKLEIHMIQSTRSMIVRIPSDYIRDKVLKKRIWYIDTAMFHVAQWSDGEVADTSSLQTIPIWAHLIGVPFDLMTNEGLGWIADALGDPKEMDDWRKNLSSLSVAHVKVEADATKPFPTVLELARQSGAMFRVEVEYPWLPPSCSHCKGLGHILKDCLKITRQWVPVNKSKETQDPNNNQDPVVVTVLEPMAEDPLIDNPSVSAGISPVAQASPSVPLGDPHPVSVAMDVDPVISPPASPPHPVPHSTLSPPNTHPPPTPSPTSPPSPTTPKSPMSPYLPPQNYILALAATVMPKSSVKPPSINPNAILPAPAALISLPPVPEDDSVSQTPYLISTDLVAFPLLTSAKWESPKRKKKQFAKLTTHLPPIKNPSYYNPFAPLSNSSISKPPLLSPTAPSTSLPSDKAPFHPPLDTNLSHLSSPSYPSTDPTLDESYLVVGINDSAKHRPFAQWLSSHQPFIGALLETHIKEPNLNQLLSTLCPGWRYISNHNTDEDGRIIIIWKDSVSVQEIHQTRQSLTCRITLQTGQHFFFSAIYASNIREERLDLWSGLVEVQQTYYLEDQSWLIGGDLNQIIHHAEHSSPTVNHLTADMVELRDFLLDIGIEDLRFQGNARIWTNKSPENPVTKKLDRAMVNNQWIMNFPNSIATFLPHEFSDHSPCVVNLACPLPTSGTKPFKFFNHLTSHPNFLSSTGAAWTLAGSKAFDLSSLGTSYGGSIYYLI</sequence>
<evidence type="ECO:0000313" key="5">
    <source>
        <dbReference type="Proteomes" id="UP000032141"/>
    </source>
</evidence>
<feature type="compositionally biased region" description="Polar residues" evidence="1">
    <location>
        <begin position="472"/>
        <end position="483"/>
    </location>
</feature>
<dbReference type="PANTHER" id="PTHR31286">
    <property type="entry name" value="GLYCINE-RICH CELL WALL STRUCTURAL PROTEIN 1.8-LIKE"/>
    <property type="match status" value="1"/>
</dbReference>
<name>A0A0D3C452_BRAOL</name>
<accession>A0A0D3C452</accession>
<dbReference type="InterPro" id="IPR040256">
    <property type="entry name" value="At4g02000-like"/>
</dbReference>
<dbReference type="eggNOG" id="KOG1075">
    <property type="taxonomic scope" value="Eukaryota"/>
</dbReference>
<feature type="compositionally biased region" description="Pro residues" evidence="1">
    <location>
        <begin position="292"/>
        <end position="302"/>
    </location>
</feature>
<feature type="compositionally biased region" description="Pro residues" evidence="1">
    <location>
        <begin position="311"/>
        <end position="329"/>
    </location>
</feature>
<keyword evidence="5" id="KW-1185">Reference proteome</keyword>
<feature type="domain" description="DUF4283" evidence="3">
    <location>
        <begin position="28"/>
        <end position="108"/>
    </location>
</feature>
<dbReference type="InterPro" id="IPR025558">
    <property type="entry name" value="DUF4283"/>
</dbReference>
<dbReference type="SUPFAM" id="SSF56219">
    <property type="entry name" value="DNase I-like"/>
    <property type="match status" value="1"/>
</dbReference>
<feature type="region of interest" description="Disordered" evidence="1">
    <location>
        <begin position="253"/>
        <end position="336"/>
    </location>
</feature>
<dbReference type="Gramene" id="Bo4g182700.1">
    <property type="protein sequence ID" value="Bo4g182700.1"/>
    <property type="gene ID" value="Bo4g182700"/>
</dbReference>
<dbReference type="Pfam" id="PF03372">
    <property type="entry name" value="Exo_endo_phos"/>
    <property type="match status" value="1"/>
</dbReference>
<dbReference type="AlphaFoldDB" id="A0A0D3C452"/>
<evidence type="ECO:0000256" key="1">
    <source>
        <dbReference type="SAM" id="MobiDB-lite"/>
    </source>
</evidence>
<dbReference type="InterPro" id="IPR036691">
    <property type="entry name" value="Endo/exonu/phosph_ase_sf"/>
</dbReference>
<evidence type="ECO:0000313" key="4">
    <source>
        <dbReference type="EnsemblPlants" id="Bo4g182700.1"/>
    </source>
</evidence>
<dbReference type="Proteomes" id="UP000032141">
    <property type="component" value="Chromosome C4"/>
</dbReference>
<dbReference type="EnsemblPlants" id="Bo4g182700.1">
    <property type="protein sequence ID" value="Bo4g182700.1"/>
    <property type="gene ID" value="Bo4g182700"/>
</dbReference>
<protein>
    <submittedName>
        <fullName evidence="4">Uncharacterized protein</fullName>
    </submittedName>
</protein>
<reference evidence="4" key="2">
    <citation type="submission" date="2015-03" db="UniProtKB">
        <authorList>
            <consortium name="EnsemblPlants"/>
        </authorList>
    </citation>
    <scope>IDENTIFICATION</scope>
</reference>
<dbReference type="Gene3D" id="3.60.10.10">
    <property type="entry name" value="Endonuclease/exonuclease/phosphatase"/>
    <property type="match status" value="1"/>
</dbReference>
<dbReference type="OMA" id="CIMAFED"/>
<feature type="compositionally biased region" description="Polar residues" evidence="1">
    <location>
        <begin position="258"/>
        <end position="272"/>
    </location>
</feature>
<organism evidence="4 5">
    <name type="scientific">Brassica oleracea var. oleracea</name>
    <dbReference type="NCBI Taxonomy" id="109376"/>
    <lineage>
        <taxon>Eukaryota</taxon>
        <taxon>Viridiplantae</taxon>
        <taxon>Streptophyta</taxon>
        <taxon>Embryophyta</taxon>
        <taxon>Tracheophyta</taxon>
        <taxon>Spermatophyta</taxon>
        <taxon>Magnoliopsida</taxon>
        <taxon>eudicotyledons</taxon>
        <taxon>Gunneridae</taxon>
        <taxon>Pentapetalae</taxon>
        <taxon>rosids</taxon>
        <taxon>malvids</taxon>
        <taxon>Brassicales</taxon>
        <taxon>Brassicaceae</taxon>
        <taxon>Brassiceae</taxon>
        <taxon>Brassica</taxon>
    </lineage>
</organism>
<proteinExistence type="predicted"/>
<evidence type="ECO:0000259" key="3">
    <source>
        <dbReference type="Pfam" id="PF14111"/>
    </source>
</evidence>
<dbReference type="PANTHER" id="PTHR31286:SF90">
    <property type="entry name" value="DUF4283 DOMAIN-CONTAINING PROTEIN"/>
    <property type="match status" value="1"/>
</dbReference>
<dbReference type="HOGENOM" id="CLU_359594_0_0_1"/>
<dbReference type="InterPro" id="IPR005135">
    <property type="entry name" value="Endo/exonuclease/phosphatase"/>
</dbReference>
<evidence type="ECO:0000259" key="2">
    <source>
        <dbReference type="Pfam" id="PF03372"/>
    </source>
</evidence>
<reference evidence="4 5" key="1">
    <citation type="journal article" date="2014" name="Genome Biol.">
        <title>Transcriptome and methylome profiling reveals relics of genome dominance in the mesopolyploid Brassica oleracea.</title>
        <authorList>
            <person name="Parkin I.A."/>
            <person name="Koh C."/>
            <person name="Tang H."/>
            <person name="Robinson S.J."/>
            <person name="Kagale S."/>
            <person name="Clarke W.E."/>
            <person name="Town C.D."/>
            <person name="Nixon J."/>
            <person name="Krishnakumar V."/>
            <person name="Bidwell S.L."/>
            <person name="Denoeud F."/>
            <person name="Belcram H."/>
            <person name="Links M.G."/>
            <person name="Just J."/>
            <person name="Clarke C."/>
            <person name="Bender T."/>
            <person name="Huebert T."/>
            <person name="Mason A.S."/>
            <person name="Pires J.C."/>
            <person name="Barker G."/>
            <person name="Moore J."/>
            <person name="Walley P.G."/>
            <person name="Manoli S."/>
            <person name="Batley J."/>
            <person name="Edwards D."/>
            <person name="Nelson M.N."/>
            <person name="Wang X."/>
            <person name="Paterson A.H."/>
            <person name="King G."/>
            <person name="Bancroft I."/>
            <person name="Chalhoub B."/>
            <person name="Sharpe A.G."/>
        </authorList>
    </citation>
    <scope>NUCLEOTIDE SEQUENCE</scope>
    <source>
        <strain evidence="4 5">cv. TO1000</strain>
    </source>
</reference>
<feature type="region of interest" description="Disordered" evidence="1">
    <location>
        <begin position="447"/>
        <end position="483"/>
    </location>
</feature>
<feature type="compositionally biased region" description="Low complexity" evidence="1">
    <location>
        <begin position="447"/>
        <end position="461"/>
    </location>
</feature>